<evidence type="ECO:0000313" key="3">
    <source>
        <dbReference type="Proteomes" id="UP000323537"/>
    </source>
</evidence>
<organism evidence="2 3">
    <name type="scientific">Halorubrum aquaticum</name>
    <dbReference type="NCBI Taxonomy" id="387340"/>
    <lineage>
        <taxon>Archaea</taxon>
        <taxon>Methanobacteriati</taxon>
        <taxon>Methanobacteriota</taxon>
        <taxon>Stenosarchaea group</taxon>
        <taxon>Halobacteria</taxon>
        <taxon>Halobacteriales</taxon>
        <taxon>Haloferacaceae</taxon>
        <taxon>Halorubrum</taxon>
    </lineage>
</organism>
<dbReference type="AlphaFoldDB" id="A0A1I3BZZ4"/>
<keyword evidence="3" id="KW-1185">Reference proteome</keyword>
<proteinExistence type="predicted"/>
<dbReference type="PROSITE" id="PS51481">
    <property type="entry name" value="DHAK"/>
    <property type="match status" value="1"/>
</dbReference>
<name>A0A1I3BZZ4_9EURY</name>
<dbReference type="PANTHER" id="PTHR28629:SF4">
    <property type="entry name" value="TRIOKINASE_FMN CYCLASE"/>
    <property type="match status" value="1"/>
</dbReference>
<sequence>MKNSAADDVVDEMLDGMIAAHPDRLRRLPDTQVPVREDGPVDGKVAIVTGGGSGHEPTHAGYIGDGMLDGAAAGGVFSSPTADEFEELIAACDGDAGVLCVIENYEGA</sequence>
<dbReference type="Proteomes" id="UP000323537">
    <property type="component" value="Unassembled WGS sequence"/>
</dbReference>
<dbReference type="GO" id="GO:0005829">
    <property type="term" value="C:cytosol"/>
    <property type="evidence" value="ECO:0007669"/>
    <property type="project" value="TreeGrafter"/>
</dbReference>
<dbReference type="Pfam" id="PF02733">
    <property type="entry name" value="Dak1"/>
    <property type="match status" value="1"/>
</dbReference>
<accession>A0A1I3BZZ4</accession>
<reference evidence="2 3" key="1">
    <citation type="submission" date="2016-10" db="EMBL/GenBank/DDBJ databases">
        <authorList>
            <person name="Varghese N."/>
            <person name="Submissions S."/>
        </authorList>
    </citation>
    <scope>NUCLEOTIDE SEQUENCE [LARGE SCALE GENOMIC DNA]</scope>
    <source>
        <strain evidence="2 3">CGMCC 1.6377</strain>
    </source>
</reference>
<dbReference type="InterPro" id="IPR050861">
    <property type="entry name" value="Dihydroxyacetone_Kinase"/>
</dbReference>
<evidence type="ECO:0000259" key="1">
    <source>
        <dbReference type="PROSITE" id="PS51481"/>
    </source>
</evidence>
<evidence type="ECO:0000313" key="2">
    <source>
        <dbReference type="EMBL" id="SFH67854.1"/>
    </source>
</evidence>
<dbReference type="InterPro" id="IPR004006">
    <property type="entry name" value="DhaK_dom"/>
</dbReference>
<dbReference type="Gene3D" id="3.40.50.10440">
    <property type="entry name" value="Dihydroxyacetone kinase, domain 1"/>
    <property type="match status" value="1"/>
</dbReference>
<dbReference type="GO" id="GO:0019563">
    <property type="term" value="P:glycerol catabolic process"/>
    <property type="evidence" value="ECO:0007669"/>
    <property type="project" value="TreeGrafter"/>
</dbReference>
<dbReference type="SUPFAM" id="SSF82549">
    <property type="entry name" value="DAK1/DegV-like"/>
    <property type="match status" value="1"/>
</dbReference>
<feature type="domain" description="DhaK" evidence="1">
    <location>
        <begin position="5"/>
        <end position="108"/>
    </location>
</feature>
<protein>
    <submittedName>
        <fullName evidence="2">Dak1 domain-containing protein</fullName>
    </submittedName>
</protein>
<dbReference type="GO" id="GO:0004371">
    <property type="term" value="F:glycerone kinase activity"/>
    <property type="evidence" value="ECO:0007669"/>
    <property type="project" value="InterPro"/>
</dbReference>
<dbReference type="PANTHER" id="PTHR28629">
    <property type="entry name" value="TRIOKINASE/FMN CYCLASE"/>
    <property type="match status" value="1"/>
</dbReference>
<gene>
    <name evidence="2" type="ORF">SAMN04488066_11723</name>
</gene>
<dbReference type="EMBL" id="FOPZ01000017">
    <property type="protein sequence ID" value="SFH67854.1"/>
    <property type="molecule type" value="Genomic_DNA"/>
</dbReference>